<keyword evidence="3" id="KW-1185">Reference proteome</keyword>
<name>A0A7K1S714_9BACT</name>
<evidence type="ECO:0000259" key="1">
    <source>
        <dbReference type="Pfam" id="PF02627"/>
    </source>
</evidence>
<dbReference type="AlphaFoldDB" id="A0A7K1S714"/>
<dbReference type="RefSeq" id="WP_157583869.1">
    <property type="nucleotide sequence ID" value="NZ_WPIN01000002.1"/>
</dbReference>
<dbReference type="EMBL" id="WPIN01000002">
    <property type="protein sequence ID" value="MVM29631.1"/>
    <property type="molecule type" value="Genomic_DNA"/>
</dbReference>
<dbReference type="PANTHER" id="PTHR35446">
    <property type="entry name" value="SI:CH211-175M2.5"/>
    <property type="match status" value="1"/>
</dbReference>
<dbReference type="Pfam" id="PF02627">
    <property type="entry name" value="CMD"/>
    <property type="match status" value="1"/>
</dbReference>
<dbReference type="NCBIfam" id="TIGR00778">
    <property type="entry name" value="ahpD_dom"/>
    <property type="match status" value="1"/>
</dbReference>
<dbReference type="SUPFAM" id="SSF69118">
    <property type="entry name" value="AhpD-like"/>
    <property type="match status" value="1"/>
</dbReference>
<evidence type="ECO:0000313" key="2">
    <source>
        <dbReference type="EMBL" id="MVM29631.1"/>
    </source>
</evidence>
<accession>A0A7K1S714</accession>
<evidence type="ECO:0000313" key="3">
    <source>
        <dbReference type="Proteomes" id="UP000436006"/>
    </source>
</evidence>
<dbReference type="InterPro" id="IPR003779">
    <property type="entry name" value="CMD-like"/>
</dbReference>
<dbReference type="Gene3D" id="1.20.1290.10">
    <property type="entry name" value="AhpD-like"/>
    <property type="match status" value="1"/>
</dbReference>
<gene>
    <name evidence="2" type="ORF">GO755_06275</name>
</gene>
<dbReference type="Proteomes" id="UP000436006">
    <property type="component" value="Unassembled WGS sequence"/>
</dbReference>
<dbReference type="InterPro" id="IPR004675">
    <property type="entry name" value="AhpD_core"/>
</dbReference>
<proteinExistence type="predicted"/>
<dbReference type="GO" id="GO:0051920">
    <property type="term" value="F:peroxiredoxin activity"/>
    <property type="evidence" value="ECO:0007669"/>
    <property type="project" value="InterPro"/>
</dbReference>
<reference evidence="2 3" key="1">
    <citation type="submission" date="2019-12" db="EMBL/GenBank/DDBJ databases">
        <title>Spirosoma sp. HMF4905 genome sequencing and assembly.</title>
        <authorList>
            <person name="Kang H."/>
            <person name="Cha I."/>
            <person name="Kim H."/>
            <person name="Joh K."/>
        </authorList>
    </citation>
    <scope>NUCLEOTIDE SEQUENCE [LARGE SCALE GENOMIC DNA]</scope>
    <source>
        <strain evidence="2 3">HMF4905</strain>
    </source>
</reference>
<dbReference type="InterPro" id="IPR029032">
    <property type="entry name" value="AhpD-like"/>
</dbReference>
<organism evidence="2 3">
    <name type="scientific">Spirosoma arboris</name>
    <dbReference type="NCBI Taxonomy" id="2682092"/>
    <lineage>
        <taxon>Bacteria</taxon>
        <taxon>Pseudomonadati</taxon>
        <taxon>Bacteroidota</taxon>
        <taxon>Cytophagia</taxon>
        <taxon>Cytophagales</taxon>
        <taxon>Cytophagaceae</taxon>
        <taxon>Spirosoma</taxon>
    </lineage>
</organism>
<comment type="caution">
    <text evidence="2">The sequence shown here is derived from an EMBL/GenBank/DDBJ whole genome shotgun (WGS) entry which is preliminary data.</text>
</comment>
<protein>
    <submittedName>
        <fullName evidence="2">Carboxymuconolactone decarboxylase family protein</fullName>
    </submittedName>
</protein>
<sequence>MKQFTVPTRDEVSESNQALFDALQKGLGFVPNLYATIAHSDNGLARYLAFQGAKTSLSNKEKEVVNLAVSEVNGCRYCQSAHTVLGKINGFSEEEILDLRSGYSAAPKLDALVKLAKDITENKGRVASDTLDAFYAAGYTDGNLVDVILQVSDKIAMNYLHNLTNIPIDFPLATELETV</sequence>
<dbReference type="PANTHER" id="PTHR35446:SF3">
    <property type="entry name" value="CMD DOMAIN-CONTAINING PROTEIN"/>
    <property type="match status" value="1"/>
</dbReference>
<feature type="domain" description="Carboxymuconolactone decarboxylase-like" evidence="1">
    <location>
        <begin position="50"/>
        <end position="116"/>
    </location>
</feature>